<evidence type="ECO:0000313" key="1">
    <source>
        <dbReference type="EMBL" id="GIY54229.1"/>
    </source>
</evidence>
<evidence type="ECO:0000313" key="2">
    <source>
        <dbReference type="Proteomes" id="UP001054945"/>
    </source>
</evidence>
<keyword evidence="2" id="KW-1185">Reference proteome</keyword>
<dbReference type="EMBL" id="BPLR01012485">
    <property type="protein sequence ID" value="GIY54229.1"/>
    <property type="molecule type" value="Genomic_DNA"/>
</dbReference>
<comment type="caution">
    <text evidence="1">The sequence shown here is derived from an EMBL/GenBank/DDBJ whole genome shotgun (WGS) entry which is preliminary data.</text>
</comment>
<reference evidence="1 2" key="1">
    <citation type="submission" date="2021-06" db="EMBL/GenBank/DDBJ databases">
        <title>Caerostris extrusa draft genome.</title>
        <authorList>
            <person name="Kono N."/>
            <person name="Arakawa K."/>
        </authorList>
    </citation>
    <scope>NUCLEOTIDE SEQUENCE [LARGE SCALE GENOMIC DNA]</scope>
</reference>
<gene>
    <name evidence="1" type="ORF">CEXT_615621</name>
</gene>
<sequence length="186" mass="20329">MLSVPSHHAGVASGAANRKSDASVQKTNLTLGTGNFNKVVSACLRTLYMLLQLHRHTEADVLGAGVMSPLLLPSQCFLKTNRGENISGIVLKCLVLSTTNLEFDGVRCRVVEKIRFAEEVRTCSDRQIGNEFTFKVMAEATSAAFGSVSREIDAKRECIDVGIAEETIEHEFTVNVTRYRATLHTA</sequence>
<proteinExistence type="predicted"/>
<dbReference type="Proteomes" id="UP001054945">
    <property type="component" value="Unassembled WGS sequence"/>
</dbReference>
<name>A0AAV4U8Y6_CAEEX</name>
<protein>
    <submittedName>
        <fullName evidence="1">Uncharacterized protein</fullName>
    </submittedName>
</protein>
<dbReference type="AlphaFoldDB" id="A0AAV4U8Y6"/>
<organism evidence="1 2">
    <name type="scientific">Caerostris extrusa</name>
    <name type="common">Bark spider</name>
    <name type="synonym">Caerostris bankana</name>
    <dbReference type="NCBI Taxonomy" id="172846"/>
    <lineage>
        <taxon>Eukaryota</taxon>
        <taxon>Metazoa</taxon>
        <taxon>Ecdysozoa</taxon>
        <taxon>Arthropoda</taxon>
        <taxon>Chelicerata</taxon>
        <taxon>Arachnida</taxon>
        <taxon>Araneae</taxon>
        <taxon>Araneomorphae</taxon>
        <taxon>Entelegynae</taxon>
        <taxon>Araneoidea</taxon>
        <taxon>Araneidae</taxon>
        <taxon>Caerostris</taxon>
    </lineage>
</organism>
<accession>A0AAV4U8Y6</accession>